<sequence>MFRQEGWPDLTLEEIQRTFSFKETSNKSSCYYCAVRPGINKDHCPDPPKSLPSSRPCHQRGSDAHDELGSPNRAGYIMDDKHAMPRVFHGFLGRVWTAVVVFADDSRRTMSELEWLKDHQEINDATVQSLKDQLKKQTEIENSLVLVEAENLKVSLQLKMTLEVQAAISQKYEQELTDYQKELATLKKEKEVLQEKEKGYGKLDTLVMPTTSQAPPSIVDLLKSPARNDKGKSSARSNSTT</sequence>
<feature type="coiled-coil region" evidence="1">
    <location>
        <begin position="162"/>
        <end position="196"/>
    </location>
</feature>
<evidence type="ECO:0000256" key="1">
    <source>
        <dbReference type="SAM" id="Coils"/>
    </source>
</evidence>
<comment type="caution">
    <text evidence="3">The sequence shown here is derived from an EMBL/GenBank/DDBJ whole genome shotgun (WGS) entry which is preliminary data.</text>
</comment>
<name>A0A5A7QGI9_STRAF</name>
<dbReference type="AlphaFoldDB" id="A0A5A7QGI9"/>
<feature type="region of interest" description="Disordered" evidence="2">
    <location>
        <begin position="204"/>
        <end position="241"/>
    </location>
</feature>
<keyword evidence="4" id="KW-1185">Reference proteome</keyword>
<dbReference type="EMBL" id="BKCP01006649">
    <property type="protein sequence ID" value="GER43557.1"/>
    <property type="molecule type" value="Genomic_DNA"/>
</dbReference>
<evidence type="ECO:0000313" key="4">
    <source>
        <dbReference type="Proteomes" id="UP000325081"/>
    </source>
</evidence>
<organism evidence="3 4">
    <name type="scientific">Striga asiatica</name>
    <name type="common">Asiatic witchweed</name>
    <name type="synonym">Buchnera asiatica</name>
    <dbReference type="NCBI Taxonomy" id="4170"/>
    <lineage>
        <taxon>Eukaryota</taxon>
        <taxon>Viridiplantae</taxon>
        <taxon>Streptophyta</taxon>
        <taxon>Embryophyta</taxon>
        <taxon>Tracheophyta</taxon>
        <taxon>Spermatophyta</taxon>
        <taxon>Magnoliopsida</taxon>
        <taxon>eudicotyledons</taxon>
        <taxon>Gunneridae</taxon>
        <taxon>Pentapetalae</taxon>
        <taxon>asterids</taxon>
        <taxon>lamiids</taxon>
        <taxon>Lamiales</taxon>
        <taxon>Orobanchaceae</taxon>
        <taxon>Buchnereae</taxon>
        <taxon>Striga</taxon>
    </lineage>
</organism>
<protein>
    <submittedName>
        <fullName evidence="3">Alpha-actinin-4</fullName>
    </submittedName>
</protein>
<dbReference type="Proteomes" id="UP000325081">
    <property type="component" value="Unassembled WGS sequence"/>
</dbReference>
<accession>A0A5A7QGI9</accession>
<evidence type="ECO:0000256" key="2">
    <source>
        <dbReference type="SAM" id="MobiDB-lite"/>
    </source>
</evidence>
<keyword evidence="1" id="KW-0175">Coiled coil</keyword>
<feature type="region of interest" description="Disordered" evidence="2">
    <location>
        <begin position="44"/>
        <end position="73"/>
    </location>
</feature>
<evidence type="ECO:0000313" key="3">
    <source>
        <dbReference type="EMBL" id="GER43557.1"/>
    </source>
</evidence>
<proteinExistence type="predicted"/>
<gene>
    <name evidence="3" type="ORF">STAS_20416</name>
</gene>
<reference evidence="4" key="1">
    <citation type="journal article" date="2019" name="Curr. Biol.">
        <title>Genome Sequence of Striga asiatica Provides Insight into the Evolution of Plant Parasitism.</title>
        <authorList>
            <person name="Yoshida S."/>
            <person name="Kim S."/>
            <person name="Wafula E.K."/>
            <person name="Tanskanen J."/>
            <person name="Kim Y.M."/>
            <person name="Honaas L."/>
            <person name="Yang Z."/>
            <person name="Spallek T."/>
            <person name="Conn C.E."/>
            <person name="Ichihashi Y."/>
            <person name="Cheong K."/>
            <person name="Cui S."/>
            <person name="Der J.P."/>
            <person name="Gundlach H."/>
            <person name="Jiao Y."/>
            <person name="Hori C."/>
            <person name="Ishida J.K."/>
            <person name="Kasahara H."/>
            <person name="Kiba T."/>
            <person name="Kim M.S."/>
            <person name="Koo N."/>
            <person name="Laohavisit A."/>
            <person name="Lee Y.H."/>
            <person name="Lumba S."/>
            <person name="McCourt P."/>
            <person name="Mortimer J.C."/>
            <person name="Mutuku J.M."/>
            <person name="Nomura T."/>
            <person name="Sasaki-Sekimoto Y."/>
            <person name="Seto Y."/>
            <person name="Wang Y."/>
            <person name="Wakatake T."/>
            <person name="Sakakibara H."/>
            <person name="Demura T."/>
            <person name="Yamaguchi S."/>
            <person name="Yoneyama K."/>
            <person name="Manabe R.I."/>
            <person name="Nelson D.C."/>
            <person name="Schulman A.H."/>
            <person name="Timko M.P."/>
            <person name="dePamphilis C.W."/>
            <person name="Choi D."/>
            <person name="Shirasu K."/>
        </authorList>
    </citation>
    <scope>NUCLEOTIDE SEQUENCE [LARGE SCALE GENOMIC DNA]</scope>
    <source>
        <strain evidence="4">cv. UVA1</strain>
    </source>
</reference>